<name>A0A7N2KN66_QUELO</name>
<evidence type="ECO:0000256" key="4">
    <source>
        <dbReference type="ARBA" id="ARBA00023136"/>
    </source>
</evidence>
<dbReference type="EnsemblPlants" id="QL01p021582:mrna">
    <property type="protein sequence ID" value="QL01p021582:mrna"/>
    <property type="gene ID" value="QL01p021582"/>
</dbReference>
<feature type="transmembrane region" description="Helical" evidence="6">
    <location>
        <begin position="204"/>
        <end position="223"/>
    </location>
</feature>
<dbReference type="InterPro" id="IPR005821">
    <property type="entry name" value="Ion_trans_dom"/>
</dbReference>
<evidence type="ECO:0000256" key="6">
    <source>
        <dbReference type="SAM" id="Phobius"/>
    </source>
</evidence>
<organism evidence="8 9">
    <name type="scientific">Quercus lobata</name>
    <name type="common">Valley oak</name>
    <dbReference type="NCBI Taxonomy" id="97700"/>
    <lineage>
        <taxon>Eukaryota</taxon>
        <taxon>Viridiplantae</taxon>
        <taxon>Streptophyta</taxon>
        <taxon>Embryophyta</taxon>
        <taxon>Tracheophyta</taxon>
        <taxon>Spermatophyta</taxon>
        <taxon>Magnoliopsida</taxon>
        <taxon>eudicotyledons</taxon>
        <taxon>Gunneridae</taxon>
        <taxon>Pentapetalae</taxon>
        <taxon>rosids</taxon>
        <taxon>fabids</taxon>
        <taxon>Fagales</taxon>
        <taxon>Fagaceae</taxon>
        <taxon>Quercus</taxon>
    </lineage>
</organism>
<evidence type="ECO:0000313" key="8">
    <source>
        <dbReference type="EnsemblPlants" id="QL01p021582:mrna"/>
    </source>
</evidence>
<keyword evidence="9" id="KW-1185">Reference proteome</keyword>
<reference evidence="8" key="2">
    <citation type="submission" date="2021-01" db="UniProtKB">
        <authorList>
            <consortium name="EnsemblPlants"/>
        </authorList>
    </citation>
    <scope>IDENTIFICATION</scope>
</reference>
<evidence type="ECO:0000259" key="7">
    <source>
        <dbReference type="Pfam" id="PF00520"/>
    </source>
</evidence>
<dbReference type="GO" id="GO:0016020">
    <property type="term" value="C:membrane"/>
    <property type="evidence" value="ECO:0007669"/>
    <property type="project" value="UniProtKB-SubCell"/>
</dbReference>
<feature type="transmembrane region" description="Helical" evidence="6">
    <location>
        <begin position="109"/>
        <end position="132"/>
    </location>
</feature>
<keyword evidence="4 6" id="KW-0472">Membrane</keyword>
<dbReference type="SUPFAM" id="SSF81324">
    <property type="entry name" value="Voltage-gated potassium channels"/>
    <property type="match status" value="1"/>
</dbReference>
<keyword evidence="3 6" id="KW-1133">Transmembrane helix</keyword>
<dbReference type="InParanoid" id="A0A7N2KN66"/>
<sequence>MGHSNSRLNRVQVLDDLEVADLPKASENHVIENFPKIATAFSEKRTSFKDKVLRRVFSEDYEKEKKRILDPRGKTISNWNKIFSLSCLFALFLDPLFLLLPVINGQGCVASGMTAQVVLTILRSVTDVFYLIQIIVRFHTAYVAPSSRVVGRGELVIDPSKIAIRYLRKGFIIDLMASLPLTQVLLWVVIPSVEGTVVTVRKNAMWFIMIVQYIPRVILTYPLSSKIIDESGIVADTAWTGAGYNLMLYLMASHVSRNKTHFSFELPTVHLQLKN</sequence>
<dbReference type="Pfam" id="PF00520">
    <property type="entry name" value="Ion_trans"/>
    <property type="match status" value="1"/>
</dbReference>
<dbReference type="PANTHER" id="PTHR45651">
    <property type="entry name" value="CYCLIC NUCLEOTIDE-GATED ION CHANNEL 15-RELATED-RELATED"/>
    <property type="match status" value="1"/>
</dbReference>
<keyword evidence="2 6" id="KW-0812">Transmembrane</keyword>
<dbReference type="OMA" id="RFITIFQ"/>
<evidence type="ECO:0000256" key="3">
    <source>
        <dbReference type="ARBA" id="ARBA00022989"/>
    </source>
</evidence>
<evidence type="ECO:0000313" key="9">
    <source>
        <dbReference type="Proteomes" id="UP000594261"/>
    </source>
</evidence>
<dbReference type="Proteomes" id="UP000594261">
    <property type="component" value="Chromosome 1"/>
</dbReference>
<dbReference type="AlphaFoldDB" id="A0A7N2KN66"/>
<feature type="domain" description="Ion transport" evidence="7">
    <location>
        <begin position="81"/>
        <end position="223"/>
    </location>
</feature>
<keyword evidence="5" id="KW-0813">Transport</keyword>
<evidence type="ECO:0000256" key="5">
    <source>
        <dbReference type="ARBA" id="ARBA00023303"/>
    </source>
</evidence>
<keyword evidence="5" id="KW-0407">Ion channel</keyword>
<dbReference type="PANTHER" id="PTHR45651:SF12">
    <property type="entry name" value="CYCLIC NUCLEOTIDE-GATED ION CHANNEL 15-RELATED"/>
    <property type="match status" value="1"/>
</dbReference>
<dbReference type="EMBL" id="LRBV02000001">
    <property type="status" value="NOT_ANNOTATED_CDS"/>
    <property type="molecule type" value="Genomic_DNA"/>
</dbReference>
<dbReference type="GO" id="GO:0034220">
    <property type="term" value="P:monoatomic ion transmembrane transport"/>
    <property type="evidence" value="ECO:0007669"/>
    <property type="project" value="UniProtKB-KW"/>
</dbReference>
<reference evidence="8 9" key="1">
    <citation type="journal article" date="2016" name="G3 (Bethesda)">
        <title>First Draft Assembly and Annotation of the Genome of a California Endemic Oak Quercus lobata Nee (Fagaceae).</title>
        <authorList>
            <person name="Sork V.L."/>
            <person name="Fitz-Gibbon S.T."/>
            <person name="Puiu D."/>
            <person name="Crepeau M."/>
            <person name="Gugger P.F."/>
            <person name="Sherman R."/>
            <person name="Stevens K."/>
            <person name="Langley C.H."/>
            <person name="Pellegrini M."/>
            <person name="Salzberg S.L."/>
        </authorList>
    </citation>
    <scope>NUCLEOTIDE SEQUENCE [LARGE SCALE GENOMIC DNA]</scope>
    <source>
        <strain evidence="8 9">cv. SW786</strain>
    </source>
</reference>
<protein>
    <recommendedName>
        <fullName evidence="7">Ion transport domain-containing protein</fullName>
    </recommendedName>
</protein>
<feature type="transmembrane region" description="Helical" evidence="6">
    <location>
        <begin position="171"/>
        <end position="192"/>
    </location>
</feature>
<comment type="subcellular location">
    <subcellularLocation>
        <location evidence="1">Membrane</location>
        <topology evidence="1">Multi-pass membrane protein</topology>
    </subcellularLocation>
</comment>
<keyword evidence="5" id="KW-0406">Ion transport</keyword>
<dbReference type="Gramene" id="QL01p021582:mrna">
    <property type="protein sequence ID" value="QL01p021582:mrna"/>
    <property type="gene ID" value="QL01p021582"/>
</dbReference>
<feature type="transmembrane region" description="Helical" evidence="6">
    <location>
        <begin position="82"/>
        <end position="103"/>
    </location>
</feature>
<evidence type="ECO:0000256" key="2">
    <source>
        <dbReference type="ARBA" id="ARBA00022692"/>
    </source>
</evidence>
<evidence type="ECO:0000256" key="1">
    <source>
        <dbReference type="ARBA" id="ARBA00004141"/>
    </source>
</evidence>
<accession>A0A7N2KN66</accession>
<proteinExistence type="predicted"/>